<reference evidence="1" key="1">
    <citation type="journal article" date="2012" name="Proc. Natl. Acad. Sci. U.S.A.">
        <title>Antigenic diversity is generated by distinct evolutionary mechanisms in African trypanosome species.</title>
        <authorList>
            <person name="Jackson A.P."/>
            <person name="Berry A."/>
            <person name="Aslett M."/>
            <person name="Allison H.C."/>
            <person name="Burton P."/>
            <person name="Vavrova-Anderson J."/>
            <person name="Brown R."/>
            <person name="Browne H."/>
            <person name="Corton N."/>
            <person name="Hauser H."/>
            <person name="Gamble J."/>
            <person name="Gilderthorp R."/>
            <person name="Marcello L."/>
            <person name="McQuillan J."/>
            <person name="Otto T.D."/>
            <person name="Quail M.A."/>
            <person name="Sanders M.J."/>
            <person name="van Tonder A."/>
            <person name="Ginger M.L."/>
            <person name="Field M.C."/>
            <person name="Barry J.D."/>
            <person name="Hertz-Fowler C."/>
            <person name="Berriman M."/>
        </authorList>
    </citation>
    <scope>NUCLEOTIDE SEQUENCE</scope>
    <source>
        <strain evidence="1">Y486</strain>
    </source>
</reference>
<sequence length="612" mass="66609">MVVEKLRKMLEKGVMVQRTGGSPAEQTIVVGKRMVAEGCESLVCLVSKSSGERQRRRLVLHGLAPANVVRAPARFFNMIVRERRLPRASQCWLWHGKGIPAWTRPRAPVCLHHTDAPACTRCPWMSVAAPSAREIKAESLRRAVESLSLTGFPSLNGTGAPTEEAKETQPAFPVCTLRFLEPFGITVTAHSMREVEFHYMQPLEARESARPTEDANSESARGRFWFSPSRQSAPRCVLSTLEQGRLLSQLNRWAERLSPQARQCLRSAFVLQHPIESATHSWECELHVTILLCKDVSCFGEQSPLCAPSQPAGTLSLEEQQLVDAALSAAPLTKRIGVTIVCTDGSLCHLYPQVRRMEFSDVFGSSGGESSALDTRGVSYTALHGPSDRSVVAVAPFMHSTVAFAIGARDLTPLQSAMPSLWRHMTSIEAVGSVVLSLIPVQCSDVAEIIVWDGSLETECGVADPRASALRLLTTALCQWLKAVFPAPVSTLSNSGTTKVKSTPVSDLAYTRAVAGSSASLWFLVISEEVSISSVLSLFRTLRDRREGPRCMVILELDTGGAFAMLAKSLGAVRSTYGTCVKLHIDAGIVDIDPWTAASVGYVVVEFEEPLK</sequence>
<dbReference type="EMBL" id="HE573027">
    <property type="protein sequence ID" value="CCC54275.1"/>
    <property type="molecule type" value="Genomic_DNA"/>
</dbReference>
<protein>
    <submittedName>
        <fullName evidence="1">Uncharacterized protein</fullName>
    </submittedName>
</protein>
<organism evidence="1">
    <name type="scientific">Trypanosoma vivax (strain Y486)</name>
    <dbReference type="NCBI Taxonomy" id="1055687"/>
    <lineage>
        <taxon>Eukaryota</taxon>
        <taxon>Discoba</taxon>
        <taxon>Euglenozoa</taxon>
        <taxon>Kinetoplastea</taxon>
        <taxon>Metakinetoplastina</taxon>
        <taxon>Trypanosomatida</taxon>
        <taxon>Trypanosomatidae</taxon>
        <taxon>Trypanosoma</taxon>
        <taxon>Duttonella</taxon>
    </lineage>
</organism>
<evidence type="ECO:0000313" key="1">
    <source>
        <dbReference type="EMBL" id="CCC54275.1"/>
    </source>
</evidence>
<accession>G0U9I9</accession>
<proteinExistence type="predicted"/>
<name>G0U9I9_TRYVY</name>
<gene>
    <name evidence="1" type="ORF">TVY486_1117590</name>
</gene>
<dbReference type="AlphaFoldDB" id="G0U9I9"/>
<dbReference type="VEuPathDB" id="TriTrypDB:TvY486_1117590"/>